<keyword evidence="6" id="KW-0963">Cytoplasm</keyword>
<name>A0A0F9RU45_9ZZZZ</name>
<dbReference type="PANTHER" id="PTHR30390">
    <property type="entry name" value="SEDOHEPTULOSE 7-PHOSPHATE ISOMERASE / DNAA INITIATOR-ASSOCIATING FACTOR FOR REPLICATION INITIATION"/>
    <property type="match status" value="1"/>
</dbReference>
<keyword evidence="9" id="KW-0413">Isomerase</keyword>
<accession>A0A0F9RU45</accession>
<evidence type="ECO:0000256" key="3">
    <source>
        <dbReference type="ARBA" id="ARBA00004496"/>
    </source>
</evidence>
<dbReference type="GO" id="GO:0097367">
    <property type="term" value="F:carbohydrate derivative binding"/>
    <property type="evidence" value="ECO:0007669"/>
    <property type="project" value="InterPro"/>
</dbReference>
<evidence type="ECO:0000256" key="2">
    <source>
        <dbReference type="ARBA" id="ARBA00001947"/>
    </source>
</evidence>
<dbReference type="Gene3D" id="3.40.50.10490">
    <property type="entry name" value="Glucose-6-phosphate isomerase like protein, domain 1"/>
    <property type="match status" value="1"/>
</dbReference>
<feature type="domain" description="SIS" evidence="11">
    <location>
        <begin position="32"/>
        <end position="186"/>
    </location>
</feature>
<dbReference type="InterPro" id="IPR046348">
    <property type="entry name" value="SIS_dom_sf"/>
</dbReference>
<dbReference type="InterPro" id="IPR001347">
    <property type="entry name" value="SIS_dom"/>
</dbReference>
<dbReference type="CDD" id="cd05006">
    <property type="entry name" value="SIS_GmhA"/>
    <property type="match status" value="1"/>
</dbReference>
<dbReference type="Pfam" id="PF13580">
    <property type="entry name" value="SIS_2"/>
    <property type="match status" value="1"/>
</dbReference>
<comment type="similarity">
    <text evidence="4">Belongs to the SIS family. GmhA subfamily.</text>
</comment>
<evidence type="ECO:0000259" key="11">
    <source>
        <dbReference type="PROSITE" id="PS51464"/>
    </source>
</evidence>
<dbReference type="InterPro" id="IPR050099">
    <property type="entry name" value="SIS_GmhA/DiaA_subfam"/>
</dbReference>
<dbReference type="SUPFAM" id="SSF53697">
    <property type="entry name" value="SIS domain"/>
    <property type="match status" value="1"/>
</dbReference>
<dbReference type="PROSITE" id="PS51464">
    <property type="entry name" value="SIS"/>
    <property type="match status" value="1"/>
</dbReference>
<organism evidence="12">
    <name type="scientific">marine sediment metagenome</name>
    <dbReference type="NCBI Taxonomy" id="412755"/>
    <lineage>
        <taxon>unclassified sequences</taxon>
        <taxon>metagenomes</taxon>
        <taxon>ecological metagenomes</taxon>
    </lineage>
</organism>
<dbReference type="EMBL" id="LAZR01000973">
    <property type="protein sequence ID" value="KKN53402.1"/>
    <property type="molecule type" value="Genomic_DNA"/>
</dbReference>
<proteinExistence type="inferred from homology"/>
<evidence type="ECO:0000256" key="6">
    <source>
        <dbReference type="ARBA" id="ARBA00022490"/>
    </source>
</evidence>
<evidence type="ECO:0000256" key="4">
    <source>
        <dbReference type="ARBA" id="ARBA00009894"/>
    </source>
</evidence>
<evidence type="ECO:0000256" key="5">
    <source>
        <dbReference type="ARBA" id="ARBA00012580"/>
    </source>
</evidence>
<dbReference type="GO" id="GO:0046872">
    <property type="term" value="F:metal ion binding"/>
    <property type="evidence" value="ECO:0007669"/>
    <property type="project" value="UniProtKB-KW"/>
</dbReference>
<dbReference type="PANTHER" id="PTHR30390:SF6">
    <property type="entry name" value="DNAA INITIATOR-ASSOCIATING PROTEIN DIAA"/>
    <property type="match status" value="1"/>
</dbReference>
<reference evidence="12" key="1">
    <citation type="journal article" date="2015" name="Nature">
        <title>Complex archaea that bridge the gap between prokaryotes and eukaryotes.</title>
        <authorList>
            <person name="Spang A."/>
            <person name="Saw J.H."/>
            <person name="Jorgensen S.L."/>
            <person name="Zaremba-Niedzwiedzka K."/>
            <person name="Martijn J."/>
            <person name="Lind A.E."/>
            <person name="van Eijk R."/>
            <person name="Schleper C."/>
            <person name="Guy L."/>
            <person name="Ettema T.J."/>
        </authorList>
    </citation>
    <scope>NUCLEOTIDE SEQUENCE</scope>
</reference>
<evidence type="ECO:0000256" key="8">
    <source>
        <dbReference type="ARBA" id="ARBA00022833"/>
    </source>
</evidence>
<gene>
    <name evidence="12" type="ORF">LCGC14_0602650</name>
</gene>
<comment type="subcellular location">
    <subcellularLocation>
        <location evidence="3">Cytoplasm</location>
    </subcellularLocation>
</comment>
<keyword evidence="8" id="KW-0862">Zinc</keyword>
<evidence type="ECO:0000256" key="7">
    <source>
        <dbReference type="ARBA" id="ARBA00022723"/>
    </source>
</evidence>
<evidence type="ECO:0000256" key="9">
    <source>
        <dbReference type="ARBA" id="ARBA00023235"/>
    </source>
</evidence>
<comment type="caution">
    <text evidence="12">The sequence shown here is derived from an EMBL/GenBank/DDBJ whole genome shotgun (WGS) entry which is preliminary data.</text>
</comment>
<sequence length="186" mass="20393">MDYQNVIEEWRQIAGDFFAARSDLFEKVVSLLVEKLRAGHKILIFGNGGSAAQAQHFAAELVNKFLKERAPIRAISLTTDTSTLTSIANDISYDYVFSRQTEALGDKGDVVLGLSTSGNSPNVMEAMKVAKERGLLTVAFTGKGGGKLSSLVDYLLDVPSESTPRIQEVHLLLLHLLAQEIEKRLE</sequence>
<keyword evidence="7" id="KW-0479">Metal-binding</keyword>
<comment type="catalytic activity">
    <reaction evidence="1">
        <text>2 D-sedoheptulose 7-phosphate = D-glycero-alpha-D-manno-heptose 7-phosphate + D-glycero-beta-D-manno-heptose 7-phosphate</text>
        <dbReference type="Rhea" id="RHEA:27489"/>
        <dbReference type="ChEBI" id="CHEBI:57483"/>
        <dbReference type="ChEBI" id="CHEBI:60203"/>
        <dbReference type="ChEBI" id="CHEBI:60204"/>
        <dbReference type="EC" id="5.3.1.28"/>
    </reaction>
</comment>
<dbReference type="AlphaFoldDB" id="A0A0F9RU45"/>
<keyword evidence="10" id="KW-0119">Carbohydrate metabolism</keyword>
<dbReference type="GO" id="GO:1901135">
    <property type="term" value="P:carbohydrate derivative metabolic process"/>
    <property type="evidence" value="ECO:0007669"/>
    <property type="project" value="InterPro"/>
</dbReference>
<dbReference type="GO" id="GO:0008968">
    <property type="term" value="F:D-sedoheptulose 7-phosphate isomerase activity"/>
    <property type="evidence" value="ECO:0007669"/>
    <property type="project" value="InterPro"/>
</dbReference>
<protein>
    <recommendedName>
        <fullName evidence="5">D-sedoheptulose-7-phosphate isomerase</fullName>
        <ecNumber evidence="5">5.3.1.28</ecNumber>
    </recommendedName>
</protein>
<comment type="cofactor">
    <cofactor evidence="2">
        <name>Zn(2+)</name>
        <dbReference type="ChEBI" id="CHEBI:29105"/>
    </cofactor>
</comment>
<dbReference type="InterPro" id="IPR004515">
    <property type="entry name" value="Phosphoheptose_Isoase"/>
</dbReference>
<evidence type="ECO:0000256" key="1">
    <source>
        <dbReference type="ARBA" id="ARBA00000348"/>
    </source>
</evidence>
<dbReference type="GO" id="GO:0005737">
    <property type="term" value="C:cytoplasm"/>
    <property type="evidence" value="ECO:0007669"/>
    <property type="project" value="UniProtKB-SubCell"/>
</dbReference>
<evidence type="ECO:0000256" key="10">
    <source>
        <dbReference type="ARBA" id="ARBA00023277"/>
    </source>
</evidence>
<dbReference type="EC" id="5.3.1.28" evidence="5"/>
<dbReference type="InterPro" id="IPR035461">
    <property type="entry name" value="GmhA/DiaA"/>
</dbReference>
<evidence type="ECO:0000313" key="12">
    <source>
        <dbReference type="EMBL" id="KKN53402.1"/>
    </source>
</evidence>
<dbReference type="HAMAP" id="MF_00067">
    <property type="entry name" value="GmhA"/>
    <property type="match status" value="1"/>
</dbReference>